<dbReference type="PANTHER" id="PTHR32091:SF24">
    <property type="entry name" value="DUF4005 DOMAIN-CONTAINING PROTEIN"/>
    <property type="match status" value="1"/>
</dbReference>
<dbReference type="EMBL" id="EQ973790">
    <property type="protein sequence ID" value="EEF47296.1"/>
    <property type="molecule type" value="Genomic_DNA"/>
</dbReference>
<reference evidence="3" key="1">
    <citation type="journal article" date="2010" name="Nat. Biotechnol.">
        <title>Draft genome sequence of the oilseed species Ricinus communis.</title>
        <authorList>
            <person name="Chan A.P."/>
            <person name="Crabtree J."/>
            <person name="Zhao Q."/>
            <person name="Lorenzi H."/>
            <person name="Orvis J."/>
            <person name="Puiu D."/>
            <person name="Melake-Berhan A."/>
            <person name="Jones K.M."/>
            <person name="Redman J."/>
            <person name="Chen G."/>
            <person name="Cahoon E.B."/>
            <person name="Gedil M."/>
            <person name="Stanke M."/>
            <person name="Haas B.J."/>
            <person name="Wortman J.R."/>
            <person name="Fraser-Liggett C.M."/>
            <person name="Ravel J."/>
            <person name="Rabinowicz P.D."/>
        </authorList>
    </citation>
    <scope>NUCLEOTIDE SEQUENCE [LARGE SCALE GENOMIC DNA]</scope>
    <source>
        <strain evidence="3">cv. Hale</strain>
    </source>
</reference>
<dbReference type="GO" id="GO:0003729">
    <property type="term" value="F:mRNA binding"/>
    <property type="evidence" value="ECO:0000318"/>
    <property type="project" value="GO_Central"/>
</dbReference>
<dbReference type="GO" id="GO:0003743">
    <property type="term" value="F:translation initiation factor activity"/>
    <property type="evidence" value="ECO:0000318"/>
    <property type="project" value="GO_Central"/>
</dbReference>
<feature type="compositionally biased region" description="Polar residues" evidence="1">
    <location>
        <begin position="208"/>
        <end position="225"/>
    </location>
</feature>
<protein>
    <submittedName>
        <fullName evidence="2">Uncharacterized protein</fullName>
    </submittedName>
</protein>
<dbReference type="OrthoDB" id="985902at2759"/>
<dbReference type="AlphaFoldDB" id="B9RNH3"/>
<dbReference type="Proteomes" id="UP000008311">
    <property type="component" value="Unassembled WGS sequence"/>
</dbReference>
<accession>B9RNH3</accession>
<evidence type="ECO:0000313" key="3">
    <source>
        <dbReference type="Proteomes" id="UP000008311"/>
    </source>
</evidence>
<keyword evidence="3" id="KW-1185">Reference proteome</keyword>
<name>B9RNH3_RICCO</name>
<organism evidence="2 3">
    <name type="scientific">Ricinus communis</name>
    <name type="common">Castor bean</name>
    <dbReference type="NCBI Taxonomy" id="3988"/>
    <lineage>
        <taxon>Eukaryota</taxon>
        <taxon>Viridiplantae</taxon>
        <taxon>Streptophyta</taxon>
        <taxon>Embryophyta</taxon>
        <taxon>Tracheophyta</taxon>
        <taxon>Spermatophyta</taxon>
        <taxon>Magnoliopsida</taxon>
        <taxon>eudicotyledons</taxon>
        <taxon>Gunneridae</taxon>
        <taxon>Pentapetalae</taxon>
        <taxon>rosids</taxon>
        <taxon>fabids</taxon>
        <taxon>Malpighiales</taxon>
        <taxon>Euphorbiaceae</taxon>
        <taxon>Acalyphoideae</taxon>
        <taxon>Acalypheae</taxon>
        <taxon>Ricinus</taxon>
    </lineage>
</organism>
<dbReference type="PANTHER" id="PTHR32091">
    <property type="entry name" value="EUKARYOTIC TRANSLATION INITIATION FACTOR 4B"/>
    <property type="match status" value="1"/>
</dbReference>
<dbReference type="OMA" id="IHCHERR"/>
<dbReference type="InterPro" id="IPR010433">
    <property type="entry name" value="EIF-4B_pln"/>
</dbReference>
<evidence type="ECO:0000256" key="1">
    <source>
        <dbReference type="SAM" id="MobiDB-lite"/>
    </source>
</evidence>
<feature type="region of interest" description="Disordered" evidence="1">
    <location>
        <begin position="208"/>
        <end position="270"/>
    </location>
</feature>
<gene>
    <name evidence="2" type="ORF">RCOM_1347750</name>
</gene>
<dbReference type="InParanoid" id="B9RNH3"/>
<proteinExistence type="predicted"/>
<dbReference type="Pfam" id="PF06273">
    <property type="entry name" value="eIF-4B"/>
    <property type="match status" value="1"/>
</dbReference>
<dbReference type="KEGG" id="rcu:8267660"/>
<dbReference type="eggNOG" id="ENOG502S94N">
    <property type="taxonomic scope" value="Eukaryota"/>
</dbReference>
<sequence length="309" mass="34977">MVESESKTGGGPVVLLSWADEVEQEEAQCQLQQKQKPNPFGSARPREVVLQEKGIDWRKLDLHLRQTSLLRQEPLNEKSWKENIPASSSAVAKRVHSVSSSNCLKQKQKDANLGFCLLSIPNQMPLISVPPLRYPPRNIVASLSESRNLHRLDNGHQFNQCRSNLKPEKKNTVYCNGIQEVQRFENLYCGSHVQFKHHDQCLHIEQGSQFKNNDGKSQPGQSVGKSRNMPKPASHIKGRYSDYNHPRRKLEKNGQNMVGSLLGKPPKQHTMRSPLCVTELKDIFAAGETSKTTYNAFTTLCDRVERCGR</sequence>
<evidence type="ECO:0000313" key="2">
    <source>
        <dbReference type="EMBL" id="EEF47296.1"/>
    </source>
</evidence>